<dbReference type="GO" id="GO:0016055">
    <property type="term" value="P:Wnt signaling pathway"/>
    <property type="evidence" value="ECO:0007669"/>
    <property type="project" value="UniProtKB-KW"/>
</dbReference>
<evidence type="ECO:0000256" key="8">
    <source>
        <dbReference type="SAM" id="SignalP"/>
    </source>
</evidence>
<dbReference type="EMBL" id="EU908786">
    <property type="protein sequence ID" value="ACG70193.1"/>
    <property type="molecule type" value="mRNA"/>
</dbReference>
<dbReference type="Pfam" id="PF21481">
    <property type="entry name" value="DIKK1-2-4_C-subdom1"/>
    <property type="match status" value="1"/>
</dbReference>
<feature type="domain" description="Dickkopf-related protein 1/2/4 C-terminal subdomain 1" evidence="10">
    <location>
        <begin position="139"/>
        <end position="167"/>
    </location>
</feature>
<dbReference type="OrthoDB" id="4321958at2759"/>
<evidence type="ECO:0000256" key="4">
    <source>
        <dbReference type="ARBA" id="ARBA00022525"/>
    </source>
</evidence>
<organism evidence="11">
    <name type="scientific">Saccoglossus kowalevskii</name>
    <name type="common">Acorn worm</name>
    <dbReference type="NCBI Taxonomy" id="10224"/>
    <lineage>
        <taxon>Eukaryota</taxon>
        <taxon>Metazoa</taxon>
        <taxon>Hemichordata</taxon>
        <taxon>Enteropneusta</taxon>
        <taxon>Harrimaniidae</taxon>
        <taxon>Saccoglossus</taxon>
    </lineage>
</organism>
<keyword evidence="4" id="KW-0964">Secreted</keyword>
<protein>
    <submittedName>
        <fullName evidence="13">Dickkopf homolog 1/2 precursor</fullName>
    </submittedName>
    <submittedName>
        <fullName evidence="11">Dickkopf protein 1/2</fullName>
    </submittedName>
</protein>
<feature type="domain" description="Dickkopf N-terminal cysteine-rich" evidence="9">
    <location>
        <begin position="64"/>
        <end position="114"/>
    </location>
</feature>
<dbReference type="CTD" id="100303547"/>
<keyword evidence="7" id="KW-1015">Disulfide bond</keyword>
<dbReference type="Gene3D" id="2.10.80.10">
    <property type="entry name" value="Lipase, subunit A"/>
    <property type="match status" value="1"/>
</dbReference>
<gene>
    <name evidence="13" type="primary">dkk1/2</name>
</gene>
<evidence type="ECO:0000313" key="13">
    <source>
        <dbReference type="RefSeq" id="NP_001158419.1"/>
    </source>
</evidence>
<dbReference type="AlphaFoldDB" id="B5B3T1"/>
<dbReference type="GeneID" id="100303547"/>
<dbReference type="KEGG" id="sko:100303547"/>
<evidence type="ECO:0000313" key="11">
    <source>
        <dbReference type="EMBL" id="ACG70193.1"/>
    </source>
</evidence>
<evidence type="ECO:0000256" key="2">
    <source>
        <dbReference type="ARBA" id="ARBA00010842"/>
    </source>
</evidence>
<dbReference type="Proteomes" id="UP000694865">
    <property type="component" value="Unplaced"/>
</dbReference>
<evidence type="ECO:0000256" key="5">
    <source>
        <dbReference type="ARBA" id="ARBA00022687"/>
    </source>
</evidence>
<feature type="chain" id="PRO_5002830175" evidence="8 13">
    <location>
        <begin position="27"/>
        <end position="214"/>
    </location>
</feature>
<evidence type="ECO:0000259" key="10">
    <source>
        <dbReference type="Pfam" id="PF21481"/>
    </source>
</evidence>
<dbReference type="InterPro" id="IPR048500">
    <property type="entry name" value="DIKK1/2/4_C-subdom1"/>
</dbReference>
<dbReference type="GO" id="GO:0039706">
    <property type="term" value="F:co-receptor binding"/>
    <property type="evidence" value="ECO:0007669"/>
    <property type="project" value="TreeGrafter"/>
</dbReference>
<feature type="signal peptide" evidence="8 13">
    <location>
        <begin position="1"/>
        <end position="26"/>
    </location>
</feature>
<dbReference type="PANTHER" id="PTHR12113">
    <property type="entry name" value="DICKKOPF3-LIKE 3"/>
    <property type="match status" value="1"/>
</dbReference>
<evidence type="ECO:0000256" key="7">
    <source>
        <dbReference type="ARBA" id="ARBA00023157"/>
    </source>
</evidence>
<keyword evidence="6 8" id="KW-0732">Signal</keyword>
<reference evidence="11" key="1">
    <citation type="submission" date="2008-07" db="EMBL/GenBank/DDBJ databases">
        <title>cDNA Sequences for Transcription Factors and Signaling Proteins of the Hemichordate Saccoglossus kowalevskii: Efficacy of the Expressed Sequence Tag (EST) Approach for Evolutionary and Developmental Studies of a New Organism.</title>
        <authorList>
            <person name="Freeman R.M.Jr."/>
            <person name="Wu M."/>
            <person name="Cordonnier-Pratt M.-M."/>
            <person name="Pratt L.H."/>
            <person name="Gruber C.E."/>
            <person name="Smith M."/>
            <person name="Lander E.S."/>
            <person name="Stange-Thomann N."/>
            <person name="Lowe C.J."/>
            <person name="Gehart J."/>
            <person name="Kirschner M."/>
        </authorList>
    </citation>
    <scope>NUCLEOTIDE SEQUENCE</scope>
</reference>
<evidence type="ECO:0000256" key="6">
    <source>
        <dbReference type="ARBA" id="ARBA00022729"/>
    </source>
</evidence>
<dbReference type="InterPro" id="IPR006796">
    <property type="entry name" value="Dickkopf_N"/>
</dbReference>
<accession>B5B3T1</accession>
<dbReference type="GO" id="GO:0048019">
    <property type="term" value="F:receptor antagonist activity"/>
    <property type="evidence" value="ECO:0007669"/>
    <property type="project" value="TreeGrafter"/>
</dbReference>
<dbReference type="GO" id="GO:0005615">
    <property type="term" value="C:extracellular space"/>
    <property type="evidence" value="ECO:0007669"/>
    <property type="project" value="TreeGrafter"/>
</dbReference>
<keyword evidence="5" id="KW-0879">Wnt signaling pathway</keyword>
<dbReference type="PANTHER" id="PTHR12113:SF6">
    <property type="entry name" value="DICKKOPF N-TERMINAL CYSTEINE-RICH DOMAIN-CONTAINING PROTEIN"/>
    <property type="match status" value="1"/>
</dbReference>
<reference evidence="13" key="2">
    <citation type="submission" date="2025-05" db="UniProtKB">
        <authorList>
            <consortium name="RefSeq"/>
        </authorList>
    </citation>
    <scope>IDENTIFICATION</scope>
</reference>
<dbReference type="Pfam" id="PF04706">
    <property type="entry name" value="Dickkopf_N"/>
    <property type="match status" value="1"/>
</dbReference>
<keyword evidence="3" id="KW-0217">Developmental protein</keyword>
<name>B5B3T1_SACKO</name>
<sequence length="214" mass="24390">MATHLSSWTALTIVCFITLWLHLVNAVRPEFDFRLEVDDASRRDRSHLSGSDGGAIGTSVLVIECVNDDSCDRNEFCHGAEGHRLCLSCRRNRRRCHRDEMCCPGHKCNGGMCISEQSGRRASRISQRTRDNMFTGHIGSSCRHENDCMEGLCCAHHFWERRCKRMLEVDDVCTNDPKPPRMPSFQRCPCSDGLMCKRDPTGETQLHLCQRSKN</sequence>
<keyword evidence="12" id="KW-1185">Reference proteome</keyword>
<evidence type="ECO:0000259" key="9">
    <source>
        <dbReference type="Pfam" id="PF04706"/>
    </source>
</evidence>
<dbReference type="RefSeq" id="NP_001158419.1">
    <property type="nucleotide sequence ID" value="NM_001164947.1"/>
</dbReference>
<comment type="similarity">
    <text evidence="2">Belongs to the dickkopf family.</text>
</comment>
<evidence type="ECO:0000256" key="1">
    <source>
        <dbReference type="ARBA" id="ARBA00004613"/>
    </source>
</evidence>
<evidence type="ECO:0000313" key="12">
    <source>
        <dbReference type="Proteomes" id="UP000694865"/>
    </source>
</evidence>
<proteinExistence type="evidence at transcript level"/>
<comment type="subcellular location">
    <subcellularLocation>
        <location evidence="1">Secreted</location>
    </subcellularLocation>
</comment>
<dbReference type="InterPro" id="IPR039863">
    <property type="entry name" value="DKK1-4"/>
</dbReference>
<dbReference type="GO" id="GO:0090090">
    <property type="term" value="P:negative regulation of canonical Wnt signaling pathway"/>
    <property type="evidence" value="ECO:0007669"/>
    <property type="project" value="TreeGrafter"/>
</dbReference>
<evidence type="ECO:0000256" key="3">
    <source>
        <dbReference type="ARBA" id="ARBA00022473"/>
    </source>
</evidence>
<dbReference type="CDD" id="cd23012">
    <property type="entry name" value="Dkk_Cys2"/>
    <property type="match status" value="1"/>
</dbReference>